<evidence type="ECO:0000313" key="1">
    <source>
        <dbReference type="EMBL" id="CAC5389561.1"/>
    </source>
</evidence>
<dbReference type="AlphaFoldDB" id="A0A6J8C232"/>
<dbReference type="Proteomes" id="UP000507470">
    <property type="component" value="Unassembled WGS sequence"/>
</dbReference>
<proteinExistence type="predicted"/>
<organism evidence="1 2">
    <name type="scientific">Mytilus coruscus</name>
    <name type="common">Sea mussel</name>
    <dbReference type="NCBI Taxonomy" id="42192"/>
    <lineage>
        <taxon>Eukaryota</taxon>
        <taxon>Metazoa</taxon>
        <taxon>Spiralia</taxon>
        <taxon>Lophotrochozoa</taxon>
        <taxon>Mollusca</taxon>
        <taxon>Bivalvia</taxon>
        <taxon>Autobranchia</taxon>
        <taxon>Pteriomorphia</taxon>
        <taxon>Mytilida</taxon>
        <taxon>Mytiloidea</taxon>
        <taxon>Mytilidae</taxon>
        <taxon>Mytilinae</taxon>
        <taxon>Mytilus</taxon>
    </lineage>
</organism>
<name>A0A6J8C232_MYTCO</name>
<evidence type="ECO:0000313" key="2">
    <source>
        <dbReference type="Proteomes" id="UP000507470"/>
    </source>
</evidence>
<dbReference type="OrthoDB" id="6180672at2759"/>
<sequence>MNTNNNRPSNQSEDDNEHLYGMRKITFWEKYGVKRFPYRGRRRHTPILQQHFDGRISISNDVFGLTIHQFEQKYIACLERRKQNSQRILNLRYPVKSSNKYLEYLEHCAEHGEGYMSRSGNDFHAEYLYSQLVQIVGKEPDIRYRQRLFLIEDVIRNIIRPSFKRFVSGSLSEGLDLPGSDIDIMYVLPMVEAVSDTQNIKHITTLLMEIDPFILGLHD</sequence>
<dbReference type="EMBL" id="CACVKT020004351">
    <property type="protein sequence ID" value="CAC5389561.1"/>
    <property type="molecule type" value="Genomic_DNA"/>
</dbReference>
<protein>
    <submittedName>
        <fullName evidence="1">Uncharacterized protein</fullName>
    </submittedName>
</protein>
<accession>A0A6J8C232</accession>
<keyword evidence="2" id="KW-1185">Reference proteome</keyword>
<reference evidence="1 2" key="1">
    <citation type="submission" date="2020-06" db="EMBL/GenBank/DDBJ databases">
        <authorList>
            <person name="Li R."/>
            <person name="Bekaert M."/>
        </authorList>
    </citation>
    <scope>NUCLEOTIDE SEQUENCE [LARGE SCALE GENOMIC DNA]</scope>
    <source>
        <strain evidence="2">wild</strain>
    </source>
</reference>
<gene>
    <name evidence="1" type="ORF">MCOR_24716</name>
</gene>